<dbReference type="GO" id="GO:0004672">
    <property type="term" value="F:protein kinase activity"/>
    <property type="evidence" value="ECO:0007669"/>
    <property type="project" value="InterPro"/>
</dbReference>
<protein>
    <recommendedName>
        <fullName evidence="1">Protein kinase domain-containing protein</fullName>
    </recommendedName>
</protein>
<evidence type="ECO:0000259" key="1">
    <source>
        <dbReference type="SMART" id="SM00220"/>
    </source>
</evidence>
<dbReference type="STRING" id="413071.G9MTS6"/>
<dbReference type="eggNOG" id="KOG0590">
    <property type="taxonomic scope" value="Eukaryota"/>
</dbReference>
<dbReference type="Gene3D" id="1.10.510.10">
    <property type="entry name" value="Transferase(Phosphotransferase) domain 1"/>
    <property type="match status" value="1"/>
</dbReference>
<accession>G9MTS6</accession>
<evidence type="ECO:0000313" key="3">
    <source>
        <dbReference type="Proteomes" id="UP000007115"/>
    </source>
</evidence>
<sequence>MPETKTTRPAAGDQWTKRLKLNHSAAAISLAQPAPKSAAQLSTASTETTHAESCHLLSFASAREIVDKASVPILDLTDRETAIIQVTHTVSVDVSDPISATNTAAAYQLQRIKRLGATLSTRVFKCRHSAIPKPVVAKVLRYKGDSASKLARFAEVWKREKLVLENLKHQYIVSLQAFDGRMFASYLELLQGSGGTPWYLPPEIMKMKIRSPPGDTWALGVTILYVLGKIKFLEGRGRGWPIQKLTTPGEPQIQMNKWMDIATCRRAELNKVDKADQRQKIECRISKMFEIKRVLRIQAGSTCDYILLLRTSGK</sequence>
<keyword evidence="3" id="KW-1185">Reference proteome</keyword>
<feature type="domain" description="Protein kinase" evidence="1">
    <location>
        <begin position="109"/>
        <end position="308"/>
    </location>
</feature>
<name>G9MTS6_HYPVG</name>
<dbReference type="Proteomes" id="UP000007115">
    <property type="component" value="Unassembled WGS sequence"/>
</dbReference>
<dbReference type="InParanoid" id="G9MTS6"/>
<dbReference type="GO" id="GO:0005524">
    <property type="term" value="F:ATP binding"/>
    <property type="evidence" value="ECO:0007669"/>
    <property type="project" value="InterPro"/>
</dbReference>
<dbReference type="InterPro" id="IPR000719">
    <property type="entry name" value="Prot_kinase_dom"/>
</dbReference>
<dbReference type="VEuPathDB" id="FungiDB:TRIVIDRAFT_60713"/>
<reference evidence="2 3" key="1">
    <citation type="journal article" date="2011" name="Genome Biol.">
        <title>Comparative genome sequence analysis underscores mycoparasitism as the ancestral life style of Trichoderma.</title>
        <authorList>
            <person name="Kubicek C.P."/>
            <person name="Herrera-Estrella A."/>
            <person name="Seidl-Seiboth V."/>
            <person name="Martinez D.A."/>
            <person name="Druzhinina I.S."/>
            <person name="Thon M."/>
            <person name="Zeilinger S."/>
            <person name="Casas-Flores S."/>
            <person name="Horwitz B.A."/>
            <person name="Mukherjee P.K."/>
            <person name="Mukherjee M."/>
            <person name="Kredics L."/>
            <person name="Alcaraz L.D."/>
            <person name="Aerts A."/>
            <person name="Antal Z."/>
            <person name="Atanasova L."/>
            <person name="Cervantes-Badillo M.G."/>
            <person name="Challacombe J."/>
            <person name="Chertkov O."/>
            <person name="McCluskey K."/>
            <person name="Coulpier F."/>
            <person name="Deshpande N."/>
            <person name="von Doehren H."/>
            <person name="Ebbole D.J."/>
            <person name="Esquivel-Naranjo E.U."/>
            <person name="Fekete E."/>
            <person name="Flipphi M."/>
            <person name="Glaser F."/>
            <person name="Gomez-Rodriguez E.Y."/>
            <person name="Gruber S."/>
            <person name="Han C."/>
            <person name="Henrissat B."/>
            <person name="Hermosa R."/>
            <person name="Hernandez-Onate M."/>
            <person name="Karaffa L."/>
            <person name="Kosti I."/>
            <person name="Le Crom S."/>
            <person name="Lindquist E."/>
            <person name="Lucas S."/>
            <person name="Luebeck M."/>
            <person name="Luebeck P.S."/>
            <person name="Margeot A."/>
            <person name="Metz B."/>
            <person name="Misra M."/>
            <person name="Nevalainen H."/>
            <person name="Omann M."/>
            <person name="Packer N."/>
            <person name="Perrone G."/>
            <person name="Uresti-Rivera E.E."/>
            <person name="Salamov A."/>
            <person name="Schmoll M."/>
            <person name="Seiboth B."/>
            <person name="Shapiro H."/>
            <person name="Sukno S."/>
            <person name="Tamayo-Ramos J.A."/>
            <person name="Tisch D."/>
            <person name="Wiest A."/>
            <person name="Wilkinson H.H."/>
            <person name="Zhang M."/>
            <person name="Coutinho P.M."/>
            <person name="Kenerley C.M."/>
            <person name="Monte E."/>
            <person name="Baker S.E."/>
            <person name="Grigoriev I.V."/>
        </authorList>
    </citation>
    <scope>NUCLEOTIDE SEQUENCE [LARGE SCALE GENOMIC DNA]</scope>
    <source>
        <strain evidence="3">Gv29-8 / FGSC 10586</strain>
    </source>
</reference>
<dbReference type="GeneID" id="25796119"/>
<organism evidence="2 3">
    <name type="scientific">Hypocrea virens (strain Gv29-8 / FGSC 10586)</name>
    <name type="common">Gliocladium virens</name>
    <name type="synonym">Trichoderma virens</name>
    <dbReference type="NCBI Taxonomy" id="413071"/>
    <lineage>
        <taxon>Eukaryota</taxon>
        <taxon>Fungi</taxon>
        <taxon>Dikarya</taxon>
        <taxon>Ascomycota</taxon>
        <taxon>Pezizomycotina</taxon>
        <taxon>Sordariomycetes</taxon>
        <taxon>Hypocreomycetidae</taxon>
        <taxon>Hypocreales</taxon>
        <taxon>Hypocreaceae</taxon>
        <taxon>Trichoderma</taxon>
    </lineage>
</organism>
<proteinExistence type="predicted"/>
<dbReference type="SUPFAM" id="SSF56112">
    <property type="entry name" value="Protein kinase-like (PK-like)"/>
    <property type="match status" value="1"/>
</dbReference>
<gene>
    <name evidence="2" type="ORF">TRIVIDRAFT_60713</name>
</gene>
<dbReference type="RefSeq" id="XP_013956648.1">
    <property type="nucleotide sequence ID" value="XM_014101173.1"/>
</dbReference>
<dbReference type="AlphaFoldDB" id="G9MTS6"/>
<dbReference type="HOGENOM" id="CLU_885838_0_0_1"/>
<comment type="caution">
    <text evidence="2">The sequence shown here is derived from an EMBL/GenBank/DDBJ whole genome shotgun (WGS) entry which is preliminary data.</text>
</comment>
<dbReference type="OrthoDB" id="1668230at2759"/>
<evidence type="ECO:0000313" key="2">
    <source>
        <dbReference type="EMBL" id="EHK22425.1"/>
    </source>
</evidence>
<dbReference type="InterPro" id="IPR011009">
    <property type="entry name" value="Kinase-like_dom_sf"/>
</dbReference>
<dbReference type="SMART" id="SM00220">
    <property type="entry name" value="S_TKc"/>
    <property type="match status" value="1"/>
</dbReference>
<dbReference type="EMBL" id="ABDF02000006">
    <property type="protein sequence ID" value="EHK22425.1"/>
    <property type="molecule type" value="Genomic_DNA"/>
</dbReference>
<dbReference type="Gene3D" id="3.30.200.20">
    <property type="entry name" value="Phosphorylase Kinase, domain 1"/>
    <property type="match status" value="1"/>
</dbReference>